<evidence type="ECO:0000313" key="2">
    <source>
        <dbReference type="EMBL" id="KAF3101645.1"/>
    </source>
</evidence>
<dbReference type="SUPFAM" id="SSF52047">
    <property type="entry name" value="RNI-like"/>
    <property type="match status" value="1"/>
</dbReference>
<gene>
    <name evidence="2" type="ORF">TWF102_004885</name>
</gene>
<accession>A0A7C8J8C1</accession>
<evidence type="ECO:0000259" key="1">
    <source>
        <dbReference type="PROSITE" id="PS50181"/>
    </source>
</evidence>
<sequence length="554" mass="64225">MNPTNIETNVPHVTISRKSHILSVPTEVAFLFFDRLEKKDLASLRLTCHQLNQFTVERLFKCLVIRPTQNLAGLNNLRDETAQYVQSIELFPARPSDLYKPVDESNYQSADGLKTPSFPNLRTLHLHGHNLQMRRVAVKLLREHNFVKDLALNFKQRYFMPKHCEEELQGVQRLETLSIRLGRTQETWARLPHLESLWDTESIAPAWDMITANSDTLKVLNLEFPSEIIGVFGQAEPSHSPDTSALFPTTPGKWKKQLQLRELKLQHLENFGQVYEQTKFFNPETLQSLSLVDCPESDGALLALAESMTNLKSLQIRHSLRDPQTLRSLLKRLPSLENLHIALPYQQNFDYKWLATQKHSVKYLWVEALDSRDKDNDNFEDWANLEELAFMKFHQASGRRSGVLCLKNLRIPANLRMIRLLHPQRDARRDFDPAQVSKLIEALGVRQFRMMSAKYPRTTEGKRKRMYIKPNLKFLAIGSWHGCDDTHDQTRVLKLDFQHTERLGKFQGSFERIPMRGFARGHPDTRMLAYGEARGWRAWAGRPFTTEMTFGDDA</sequence>
<feature type="domain" description="F-box" evidence="1">
    <location>
        <begin position="18"/>
        <end position="63"/>
    </location>
</feature>
<dbReference type="PROSITE" id="PS50181">
    <property type="entry name" value="FBOX"/>
    <property type="match status" value="1"/>
</dbReference>
<name>A0A7C8J8C1_ORBOL</name>
<dbReference type="Proteomes" id="UP000475325">
    <property type="component" value="Unassembled WGS sequence"/>
</dbReference>
<proteinExistence type="predicted"/>
<reference evidence="2 3" key="1">
    <citation type="submission" date="2019-06" db="EMBL/GenBank/DDBJ databases">
        <authorList>
            <person name="Palmer J.M."/>
        </authorList>
    </citation>
    <scope>NUCLEOTIDE SEQUENCE [LARGE SCALE GENOMIC DNA]</scope>
    <source>
        <strain evidence="2 3">TWF102</strain>
    </source>
</reference>
<dbReference type="SUPFAM" id="SSF81383">
    <property type="entry name" value="F-box domain"/>
    <property type="match status" value="1"/>
</dbReference>
<organism evidence="2 3">
    <name type="scientific">Orbilia oligospora</name>
    <name type="common">Nematode-trapping fungus</name>
    <name type="synonym">Arthrobotrys oligospora</name>
    <dbReference type="NCBI Taxonomy" id="2813651"/>
    <lineage>
        <taxon>Eukaryota</taxon>
        <taxon>Fungi</taxon>
        <taxon>Dikarya</taxon>
        <taxon>Ascomycota</taxon>
        <taxon>Pezizomycotina</taxon>
        <taxon>Orbiliomycetes</taxon>
        <taxon>Orbiliales</taxon>
        <taxon>Orbiliaceae</taxon>
        <taxon>Orbilia</taxon>
    </lineage>
</organism>
<dbReference type="EMBL" id="WIQW01000023">
    <property type="protein sequence ID" value="KAF3101645.1"/>
    <property type="molecule type" value="Genomic_DNA"/>
</dbReference>
<dbReference type="InterPro" id="IPR001810">
    <property type="entry name" value="F-box_dom"/>
</dbReference>
<evidence type="ECO:0000313" key="3">
    <source>
        <dbReference type="Proteomes" id="UP000475325"/>
    </source>
</evidence>
<dbReference type="InterPro" id="IPR036047">
    <property type="entry name" value="F-box-like_dom_sf"/>
</dbReference>
<dbReference type="Pfam" id="PF12937">
    <property type="entry name" value="F-box-like"/>
    <property type="match status" value="1"/>
</dbReference>
<dbReference type="AlphaFoldDB" id="A0A7C8J8C1"/>
<dbReference type="InterPro" id="IPR032675">
    <property type="entry name" value="LRR_dom_sf"/>
</dbReference>
<protein>
    <recommendedName>
        <fullName evidence="1">F-box domain-containing protein</fullName>
    </recommendedName>
</protein>
<dbReference type="Gene3D" id="3.80.10.10">
    <property type="entry name" value="Ribonuclease Inhibitor"/>
    <property type="match status" value="1"/>
</dbReference>
<comment type="caution">
    <text evidence="2">The sequence shown here is derived from an EMBL/GenBank/DDBJ whole genome shotgun (WGS) entry which is preliminary data.</text>
</comment>